<name>A0A7C8MR34_9PEZI</name>
<comment type="caution">
    <text evidence="2">The sequence shown here is derived from an EMBL/GenBank/DDBJ whole genome shotgun (WGS) entry which is preliminary data.</text>
</comment>
<feature type="region of interest" description="Disordered" evidence="1">
    <location>
        <begin position="138"/>
        <end position="170"/>
    </location>
</feature>
<feature type="compositionally biased region" description="Basic and acidic residues" evidence="1">
    <location>
        <begin position="138"/>
        <end position="157"/>
    </location>
</feature>
<dbReference type="Proteomes" id="UP000481858">
    <property type="component" value="Unassembled WGS sequence"/>
</dbReference>
<reference evidence="2 3" key="1">
    <citation type="submission" date="2019-12" db="EMBL/GenBank/DDBJ databases">
        <title>Draft genome sequence of the ascomycete Xylaria multiplex DSM 110363.</title>
        <authorList>
            <person name="Buettner E."/>
            <person name="Kellner H."/>
        </authorList>
    </citation>
    <scope>NUCLEOTIDE SEQUENCE [LARGE SCALE GENOMIC DNA]</scope>
    <source>
        <strain evidence="2 3">DSM 110363</strain>
    </source>
</reference>
<feature type="region of interest" description="Disordered" evidence="1">
    <location>
        <begin position="581"/>
        <end position="626"/>
    </location>
</feature>
<dbReference type="InParanoid" id="A0A7C8MR34"/>
<feature type="compositionally biased region" description="Low complexity" evidence="1">
    <location>
        <begin position="499"/>
        <end position="508"/>
    </location>
</feature>
<feature type="compositionally biased region" description="Polar residues" evidence="1">
    <location>
        <begin position="472"/>
        <end position="481"/>
    </location>
</feature>
<evidence type="ECO:0000313" key="3">
    <source>
        <dbReference type="Proteomes" id="UP000481858"/>
    </source>
</evidence>
<feature type="compositionally biased region" description="Pro residues" evidence="1">
    <location>
        <begin position="489"/>
        <end position="498"/>
    </location>
</feature>
<feature type="region of interest" description="Disordered" evidence="1">
    <location>
        <begin position="472"/>
        <end position="564"/>
    </location>
</feature>
<dbReference type="OrthoDB" id="5401786at2759"/>
<feature type="compositionally biased region" description="Polar residues" evidence="1">
    <location>
        <begin position="37"/>
        <end position="52"/>
    </location>
</feature>
<feature type="compositionally biased region" description="Low complexity" evidence="1">
    <location>
        <begin position="595"/>
        <end position="617"/>
    </location>
</feature>
<feature type="compositionally biased region" description="Basic and acidic residues" evidence="1">
    <location>
        <begin position="528"/>
        <end position="538"/>
    </location>
</feature>
<feature type="compositionally biased region" description="Polar residues" evidence="1">
    <location>
        <begin position="512"/>
        <end position="527"/>
    </location>
</feature>
<feature type="region of interest" description="Disordered" evidence="1">
    <location>
        <begin position="29"/>
        <end position="64"/>
    </location>
</feature>
<protein>
    <submittedName>
        <fullName evidence="2">Uncharacterized protein</fullName>
    </submittedName>
</protein>
<feature type="region of interest" description="Disordered" evidence="1">
    <location>
        <begin position="433"/>
        <end position="459"/>
    </location>
</feature>
<dbReference type="EMBL" id="WUBL01000052">
    <property type="protein sequence ID" value="KAF2968348.1"/>
    <property type="molecule type" value="Genomic_DNA"/>
</dbReference>
<evidence type="ECO:0000313" key="2">
    <source>
        <dbReference type="EMBL" id="KAF2968348.1"/>
    </source>
</evidence>
<evidence type="ECO:0000256" key="1">
    <source>
        <dbReference type="SAM" id="MobiDB-lite"/>
    </source>
</evidence>
<feature type="region of interest" description="Disordered" evidence="1">
    <location>
        <begin position="292"/>
        <end position="337"/>
    </location>
</feature>
<sequence length="626" mass="70117">MADTVRGDGLHIAHNALAALVEDPERLERMRARFSESPPSYRTHQSGSTLSRSPDAPSDDDGNRGWREIELFKEHAASRPSYQYEAQVKAECERIYKERHPTASIIRQWSPNLDIRGLATETIKKNWIEQGIWKDEWHNDHKPSGQWKHEEPLKSEPESETDSGVEGEPLHIFSQVRKKTTARRRKCEEDIRKIAERRPILEREREASQPYHQFLWQVSRERERIQSQPGAENSSALDLLDVNTRAYGNIKSKWVKWGLWHIKWGILPGMWWKHERPIAELLANDPIYNPVNEPEAHDHEARESPARRSPMEPFRQPSPQWPIRHGRGHASPVDPSPLHFAQNRLESFLTAQPPPQIAGVMGNNQPSFNSGLDLFGSFRNGEASNPPLPAQNNPGLFQAAQPPLQLVGANKPLFGIEALNESREFFGRYQPNQTLNAFNPQHSSQNRTGPFPTAQPPLQLIGANQPIFNNTGLNLFGSSRNGEAAGPQHPVPNRPEPSPISQSPLQSPGAMGNNQLGINTRSRLSKTPNDHQPQERVPARRRANNGAGQPSSPAPIAPRRSKRLQEAKINAAESIEIAVANSPKVKVAGRRKRAAASNSKAASSAKPKGVSKTARPTTTKRKTRRG</sequence>
<feature type="compositionally biased region" description="Polar residues" evidence="1">
    <location>
        <begin position="433"/>
        <end position="448"/>
    </location>
</feature>
<proteinExistence type="predicted"/>
<organism evidence="2 3">
    <name type="scientific">Xylaria multiplex</name>
    <dbReference type="NCBI Taxonomy" id="323545"/>
    <lineage>
        <taxon>Eukaryota</taxon>
        <taxon>Fungi</taxon>
        <taxon>Dikarya</taxon>
        <taxon>Ascomycota</taxon>
        <taxon>Pezizomycotina</taxon>
        <taxon>Sordariomycetes</taxon>
        <taxon>Xylariomycetidae</taxon>
        <taxon>Xylariales</taxon>
        <taxon>Xylariaceae</taxon>
        <taxon>Xylaria</taxon>
    </lineage>
</organism>
<keyword evidence="3" id="KW-1185">Reference proteome</keyword>
<dbReference type="AlphaFoldDB" id="A0A7C8MR34"/>
<accession>A0A7C8MR34</accession>
<feature type="compositionally biased region" description="Basic and acidic residues" evidence="1">
    <location>
        <begin position="294"/>
        <end position="310"/>
    </location>
</feature>
<gene>
    <name evidence="2" type="ORF">GQX73_g5204</name>
</gene>